<proteinExistence type="predicted"/>
<feature type="region of interest" description="Disordered" evidence="1">
    <location>
        <begin position="1"/>
        <end position="43"/>
    </location>
</feature>
<dbReference type="EMBL" id="CAAALY010034549">
    <property type="protein sequence ID" value="VEL17869.1"/>
    <property type="molecule type" value="Genomic_DNA"/>
</dbReference>
<gene>
    <name evidence="2" type="ORF">PXEA_LOCUS11309</name>
</gene>
<name>A0A3S5ADI8_9PLAT</name>
<protein>
    <submittedName>
        <fullName evidence="2">Uncharacterized protein</fullName>
    </submittedName>
</protein>
<sequence>MGFQRSLTPPAKFEHDFEISDPNLSSSGDRFRQTASDKQSQLEHKVKELLGASSTWVEHEAQSRTARNSSCNLSDQYTKNDLQGASATTADKLSYSPSAVISDPEESSSLFPEAGNPSKSPEKQNILTPVGAPCGLFLCTHRLATL</sequence>
<reference evidence="2" key="1">
    <citation type="submission" date="2018-11" db="EMBL/GenBank/DDBJ databases">
        <authorList>
            <consortium name="Pathogen Informatics"/>
        </authorList>
    </citation>
    <scope>NUCLEOTIDE SEQUENCE</scope>
</reference>
<evidence type="ECO:0000256" key="1">
    <source>
        <dbReference type="SAM" id="MobiDB-lite"/>
    </source>
</evidence>
<evidence type="ECO:0000313" key="3">
    <source>
        <dbReference type="Proteomes" id="UP000784294"/>
    </source>
</evidence>
<feature type="region of interest" description="Disordered" evidence="1">
    <location>
        <begin position="96"/>
        <end position="126"/>
    </location>
</feature>
<comment type="caution">
    <text evidence="2">The sequence shown here is derived from an EMBL/GenBank/DDBJ whole genome shotgun (WGS) entry which is preliminary data.</text>
</comment>
<feature type="compositionally biased region" description="Polar residues" evidence="1">
    <location>
        <begin position="117"/>
        <end position="126"/>
    </location>
</feature>
<accession>A0A3S5ADI8</accession>
<feature type="compositionally biased region" description="Polar residues" evidence="1">
    <location>
        <begin position="22"/>
        <end position="39"/>
    </location>
</feature>
<keyword evidence="3" id="KW-1185">Reference proteome</keyword>
<evidence type="ECO:0000313" key="2">
    <source>
        <dbReference type="EMBL" id="VEL17869.1"/>
    </source>
</evidence>
<organism evidence="2 3">
    <name type="scientific">Protopolystoma xenopodis</name>
    <dbReference type="NCBI Taxonomy" id="117903"/>
    <lineage>
        <taxon>Eukaryota</taxon>
        <taxon>Metazoa</taxon>
        <taxon>Spiralia</taxon>
        <taxon>Lophotrochozoa</taxon>
        <taxon>Platyhelminthes</taxon>
        <taxon>Monogenea</taxon>
        <taxon>Polyopisthocotylea</taxon>
        <taxon>Polystomatidea</taxon>
        <taxon>Polystomatidae</taxon>
        <taxon>Protopolystoma</taxon>
    </lineage>
</organism>
<dbReference type="Proteomes" id="UP000784294">
    <property type="component" value="Unassembled WGS sequence"/>
</dbReference>
<dbReference type="AlphaFoldDB" id="A0A3S5ADI8"/>